<sequence>MRLHPELPYCHRALGQKGPVPESIETTIQILLRVMDSSPLILLCIGLLSGSTMMMWVVHYKFASTHADRGEKILHVSRSIRGLPGLALAMLHFFDDYLSRYFRRLSCSLSDFYQSSSIQPSSILFLTRHRNAFYAACKPAIALVSCATFCCWAFIWHVNQVVTPHRRVFLCALCTTSLSILIEAFSPTFLLANDEPE</sequence>
<feature type="transmembrane region" description="Helical" evidence="1">
    <location>
        <begin position="132"/>
        <end position="156"/>
    </location>
</feature>
<keyword evidence="1" id="KW-0472">Membrane</keyword>
<comment type="caution">
    <text evidence="2">The sequence shown here is derived from an EMBL/GenBank/DDBJ whole genome shotgun (WGS) entry which is preliminary data.</text>
</comment>
<name>A0A5B0QQH1_PUCGR</name>
<keyword evidence="1" id="KW-0812">Transmembrane</keyword>
<feature type="transmembrane region" description="Helical" evidence="1">
    <location>
        <begin position="40"/>
        <end position="58"/>
    </location>
</feature>
<protein>
    <submittedName>
        <fullName evidence="2">Uncharacterized protein</fullName>
    </submittedName>
</protein>
<gene>
    <name evidence="2" type="ORF">PGT21_032359</name>
</gene>
<dbReference type="EMBL" id="VSWC01000014">
    <property type="protein sequence ID" value="KAA1115145.1"/>
    <property type="molecule type" value="Genomic_DNA"/>
</dbReference>
<reference evidence="2 3" key="1">
    <citation type="submission" date="2019-05" db="EMBL/GenBank/DDBJ databases">
        <title>Emergence of the Ug99 lineage of the wheat stem rust pathogen through somatic hybridization.</title>
        <authorList>
            <person name="Li F."/>
            <person name="Upadhyaya N.M."/>
            <person name="Sperschneider J."/>
            <person name="Matny O."/>
            <person name="Nguyen-Phuc H."/>
            <person name="Mago R."/>
            <person name="Raley C."/>
            <person name="Miller M.E."/>
            <person name="Silverstein K.A.T."/>
            <person name="Henningsen E."/>
            <person name="Hirsch C.D."/>
            <person name="Visser B."/>
            <person name="Pretorius Z.A."/>
            <person name="Steffenson B.J."/>
            <person name="Schwessinger B."/>
            <person name="Dodds P.N."/>
            <person name="Figueroa M."/>
        </authorList>
    </citation>
    <scope>NUCLEOTIDE SEQUENCE [LARGE SCALE GENOMIC DNA]</scope>
    <source>
        <strain evidence="2">21-0</strain>
    </source>
</reference>
<dbReference type="AlphaFoldDB" id="A0A5B0QQH1"/>
<organism evidence="2 3">
    <name type="scientific">Puccinia graminis f. sp. tritici</name>
    <dbReference type="NCBI Taxonomy" id="56615"/>
    <lineage>
        <taxon>Eukaryota</taxon>
        <taxon>Fungi</taxon>
        <taxon>Dikarya</taxon>
        <taxon>Basidiomycota</taxon>
        <taxon>Pucciniomycotina</taxon>
        <taxon>Pucciniomycetes</taxon>
        <taxon>Pucciniales</taxon>
        <taxon>Pucciniaceae</taxon>
        <taxon>Puccinia</taxon>
    </lineage>
</organism>
<proteinExistence type="predicted"/>
<evidence type="ECO:0000256" key="1">
    <source>
        <dbReference type="SAM" id="Phobius"/>
    </source>
</evidence>
<feature type="transmembrane region" description="Helical" evidence="1">
    <location>
        <begin position="168"/>
        <end position="192"/>
    </location>
</feature>
<accession>A0A5B0QQH1</accession>
<keyword evidence="3" id="KW-1185">Reference proteome</keyword>
<keyword evidence="1" id="KW-1133">Transmembrane helix</keyword>
<evidence type="ECO:0000313" key="3">
    <source>
        <dbReference type="Proteomes" id="UP000324748"/>
    </source>
</evidence>
<evidence type="ECO:0000313" key="2">
    <source>
        <dbReference type="EMBL" id="KAA1115145.1"/>
    </source>
</evidence>
<dbReference type="Proteomes" id="UP000324748">
    <property type="component" value="Unassembled WGS sequence"/>
</dbReference>